<dbReference type="RefSeq" id="WP_115471093.1">
    <property type="nucleotide sequence ID" value="NZ_BJEC01000008.1"/>
</dbReference>
<reference evidence="4 5" key="1">
    <citation type="submission" date="2018-07" db="EMBL/GenBank/DDBJ databases">
        <title>Genome-based reclassification of Weissella jogaejeotgali as Weissella thailandensis.</title>
        <authorList>
            <person name="Chun J."/>
            <person name="Kim B.-Y."/>
            <person name="Kwak M.-J."/>
        </authorList>
    </citation>
    <scope>NUCLEOTIDE SEQUENCE [LARGE SCALE GENOMIC DNA]</scope>
    <source>
        <strain evidence="4 5">KCTC 3751</strain>
    </source>
</reference>
<dbReference type="SUPFAM" id="SSF46689">
    <property type="entry name" value="Homeodomain-like"/>
    <property type="match status" value="1"/>
</dbReference>
<evidence type="ECO:0000256" key="1">
    <source>
        <dbReference type="ARBA" id="ARBA00023125"/>
    </source>
</evidence>
<dbReference type="EMBL" id="QRAY01000009">
    <property type="protein sequence ID" value="RDS59392.1"/>
    <property type="molecule type" value="Genomic_DNA"/>
</dbReference>
<dbReference type="PANTHER" id="PTHR43479:SF7">
    <property type="entry name" value="TETR-FAMILY TRANSCRIPTIONAL REGULATOR"/>
    <property type="match status" value="1"/>
</dbReference>
<keyword evidence="5" id="KW-1185">Reference proteome</keyword>
<dbReference type="Proteomes" id="UP000254492">
    <property type="component" value="Unassembled WGS sequence"/>
</dbReference>
<gene>
    <name evidence="4" type="ORF">DWV05_05765</name>
</gene>
<dbReference type="Gene3D" id="1.10.357.10">
    <property type="entry name" value="Tetracycline Repressor, domain 2"/>
    <property type="match status" value="1"/>
</dbReference>
<dbReference type="PANTHER" id="PTHR43479">
    <property type="entry name" value="ACREF/ENVCD OPERON REPRESSOR-RELATED"/>
    <property type="match status" value="1"/>
</dbReference>
<evidence type="ECO:0000313" key="5">
    <source>
        <dbReference type="Proteomes" id="UP000254492"/>
    </source>
</evidence>
<dbReference type="Pfam" id="PF00440">
    <property type="entry name" value="TetR_N"/>
    <property type="match status" value="1"/>
</dbReference>
<feature type="domain" description="HTH tetR-type" evidence="3">
    <location>
        <begin position="10"/>
        <end position="70"/>
    </location>
</feature>
<dbReference type="InterPro" id="IPR050624">
    <property type="entry name" value="HTH-type_Tx_Regulator"/>
</dbReference>
<protein>
    <submittedName>
        <fullName evidence="4">TetR/AcrR family transcriptional regulator</fullName>
    </submittedName>
</protein>
<dbReference type="InterPro" id="IPR009057">
    <property type="entry name" value="Homeodomain-like_sf"/>
</dbReference>
<keyword evidence="1 2" id="KW-0238">DNA-binding</keyword>
<evidence type="ECO:0000256" key="2">
    <source>
        <dbReference type="PROSITE-ProRule" id="PRU00335"/>
    </source>
</evidence>
<evidence type="ECO:0000313" key="4">
    <source>
        <dbReference type="EMBL" id="RDS59392.1"/>
    </source>
</evidence>
<accession>A0ABX9I4C6</accession>
<feature type="DNA-binding region" description="H-T-H motif" evidence="2">
    <location>
        <begin position="33"/>
        <end position="52"/>
    </location>
</feature>
<sequence length="192" mass="23040">MDQNLDLRVQKTYEALMTAFFELLEEKKFEKITVNELCHRAKVRRPTFYKHFADKYAFVKYVIYKTQHDLLQEIDTDTDIENPFDFLLTCFEKMLDMIEKYQQALFHLQPEIENDFSFEMIDTHVQPEIEKRLIAFGKKEAILSQDIDFTCQVILGIFRQISLWWVKQRDVISKTEARNKMAQVLHLLFPTT</sequence>
<dbReference type="PROSITE" id="PS50977">
    <property type="entry name" value="HTH_TETR_2"/>
    <property type="match status" value="1"/>
</dbReference>
<comment type="caution">
    <text evidence="4">The sequence shown here is derived from an EMBL/GenBank/DDBJ whole genome shotgun (WGS) entry which is preliminary data.</text>
</comment>
<evidence type="ECO:0000259" key="3">
    <source>
        <dbReference type="PROSITE" id="PS50977"/>
    </source>
</evidence>
<name>A0ABX9I4C6_9LACO</name>
<dbReference type="InterPro" id="IPR001647">
    <property type="entry name" value="HTH_TetR"/>
</dbReference>
<proteinExistence type="predicted"/>
<organism evidence="4 5">
    <name type="scientific">Weissella thailandensis</name>
    <dbReference type="NCBI Taxonomy" id="89061"/>
    <lineage>
        <taxon>Bacteria</taxon>
        <taxon>Bacillati</taxon>
        <taxon>Bacillota</taxon>
        <taxon>Bacilli</taxon>
        <taxon>Lactobacillales</taxon>
        <taxon>Lactobacillaceae</taxon>
        <taxon>Weissella</taxon>
    </lineage>
</organism>